<proteinExistence type="predicted"/>
<gene>
    <name evidence="1" type="ORF">BJ999_005815</name>
</gene>
<name>A0A7Y9KH97_9ACTN</name>
<accession>A0A7Y9KH97</accession>
<sequence>MTGSELTWQDLDRLISSNGLTDQGVETTRWALMRLRMLLGDSWLARQYRKQGWVPGELLFAGTHVYGLPHALWFILRLDRAVTEPTFTKIRAELRRGADPSMWRHTLLQLEVARAAQDRGSIATFEPAIPGSSRHGDLLIDGDTDRPWMVETTTVPRAAVDRDWQSYEDGLMAAIRQIELRHNVTCTVGLDGHMVKDDTQAWLDAVEAAAESTTGSVGANPVPSEIGVVTVHTGAVPVGTVRFTGAVQQRDGWRRLGRTLSAKAAQVRGPWPAWIRVDCLDGLFQFTDWAKLEPQERLAEIAAAIRELVQWPENAEGVVLSTGPAVGLGATDPTAETATTHTSDGSFVRRLLAPHLCRETLVIPLRNHDNERTGWWEHAYAGEPGWLDQDLVAAGQPRLQDLRKGPSTP</sequence>
<comment type="caution">
    <text evidence="1">The sequence shown here is derived from an EMBL/GenBank/DDBJ whole genome shotgun (WGS) entry which is preliminary data.</text>
</comment>
<evidence type="ECO:0000313" key="2">
    <source>
        <dbReference type="Proteomes" id="UP000591272"/>
    </source>
</evidence>
<dbReference type="RefSeq" id="WP_179836199.1">
    <property type="nucleotide sequence ID" value="NZ_BMRD01000004.1"/>
</dbReference>
<dbReference type="EMBL" id="JACCBT010000001">
    <property type="protein sequence ID" value="NYE15519.1"/>
    <property type="molecule type" value="Genomic_DNA"/>
</dbReference>
<reference evidence="1 2" key="1">
    <citation type="submission" date="2020-07" db="EMBL/GenBank/DDBJ databases">
        <title>Sequencing the genomes of 1000 actinobacteria strains.</title>
        <authorList>
            <person name="Klenk H.-P."/>
        </authorList>
    </citation>
    <scope>NUCLEOTIDE SEQUENCE [LARGE SCALE GENOMIC DNA]</scope>
    <source>
        <strain evidence="1 2">DSM 43461</strain>
    </source>
</reference>
<keyword evidence="2" id="KW-1185">Reference proteome</keyword>
<dbReference type="AlphaFoldDB" id="A0A7Y9KH97"/>
<organism evidence="1 2">
    <name type="scientific">Actinomadura citrea</name>
    <dbReference type="NCBI Taxonomy" id="46158"/>
    <lineage>
        <taxon>Bacteria</taxon>
        <taxon>Bacillati</taxon>
        <taxon>Actinomycetota</taxon>
        <taxon>Actinomycetes</taxon>
        <taxon>Streptosporangiales</taxon>
        <taxon>Thermomonosporaceae</taxon>
        <taxon>Actinomadura</taxon>
    </lineage>
</organism>
<dbReference type="Proteomes" id="UP000591272">
    <property type="component" value="Unassembled WGS sequence"/>
</dbReference>
<protein>
    <submittedName>
        <fullName evidence="1">Uncharacterized protein</fullName>
    </submittedName>
</protein>
<evidence type="ECO:0000313" key="1">
    <source>
        <dbReference type="EMBL" id="NYE15519.1"/>
    </source>
</evidence>